<dbReference type="SUPFAM" id="SSF49562">
    <property type="entry name" value="C2 domain (Calcium/lipid-binding domain, CaLB)"/>
    <property type="match status" value="1"/>
</dbReference>
<dbReference type="Pfam" id="PF24656">
    <property type="entry name" value="CEPT76_peptidase"/>
    <property type="match status" value="1"/>
</dbReference>
<name>A0A1I7Z9T7_9BILA</name>
<dbReference type="WBParaSite" id="L893_g24291.t1">
    <property type="protein sequence ID" value="L893_g24291.t1"/>
    <property type="gene ID" value="L893_g24291"/>
</dbReference>
<dbReference type="GO" id="GO:0035869">
    <property type="term" value="C:ciliary transition zone"/>
    <property type="evidence" value="ECO:0007669"/>
    <property type="project" value="TreeGrafter"/>
</dbReference>
<dbReference type="PANTHER" id="PTHR20837">
    <property type="entry name" value="CENTROSOMAL PROTEIN-RELATED"/>
    <property type="match status" value="1"/>
</dbReference>
<dbReference type="InterPro" id="IPR035892">
    <property type="entry name" value="C2_domain_sf"/>
</dbReference>
<dbReference type="Proteomes" id="UP000095287">
    <property type="component" value="Unplaced"/>
</dbReference>
<reference evidence="4" key="1">
    <citation type="submission" date="2016-11" db="UniProtKB">
        <authorList>
            <consortium name="WormBaseParasite"/>
        </authorList>
    </citation>
    <scope>IDENTIFICATION</scope>
</reference>
<feature type="compositionally biased region" description="Polar residues" evidence="1">
    <location>
        <begin position="104"/>
        <end position="119"/>
    </location>
</feature>
<feature type="region of interest" description="Disordered" evidence="1">
    <location>
        <begin position="567"/>
        <end position="587"/>
    </location>
</feature>
<organism evidence="3 4">
    <name type="scientific">Steinernema glaseri</name>
    <dbReference type="NCBI Taxonomy" id="37863"/>
    <lineage>
        <taxon>Eukaryota</taxon>
        <taxon>Metazoa</taxon>
        <taxon>Ecdysozoa</taxon>
        <taxon>Nematoda</taxon>
        <taxon>Chromadorea</taxon>
        <taxon>Rhabditida</taxon>
        <taxon>Tylenchina</taxon>
        <taxon>Panagrolaimomorpha</taxon>
        <taxon>Strongyloidoidea</taxon>
        <taxon>Steinernematidae</taxon>
        <taxon>Steinernema</taxon>
    </lineage>
</organism>
<evidence type="ECO:0000313" key="3">
    <source>
        <dbReference type="Proteomes" id="UP000095287"/>
    </source>
</evidence>
<protein>
    <submittedName>
        <fullName evidence="4">C2 domain-containing protein</fullName>
    </submittedName>
</protein>
<dbReference type="InterPro" id="IPR056290">
    <property type="entry name" value="CEPT76/DRC7_peptidase-like_dom"/>
</dbReference>
<feature type="compositionally biased region" description="Polar residues" evidence="1">
    <location>
        <begin position="150"/>
        <end position="159"/>
    </location>
</feature>
<dbReference type="SMART" id="SM00239">
    <property type="entry name" value="C2"/>
    <property type="match status" value="1"/>
</dbReference>
<dbReference type="Gene3D" id="2.60.40.150">
    <property type="entry name" value="C2 domain"/>
    <property type="match status" value="1"/>
</dbReference>
<sequence length="1288" mass="144046">MEEIEEIPTIFAEEPPAPSAPPRKLAPLREGRLKPLSPPGPSPGRESWAENVDAPKASRSRARRNSGWVQDEGEPQKTPSPLPTEPPKPEGSFVSDNSDDIKSPTPSQTSKRTSASGELSAQIRHKIREQARSVVAKKRGSVQLARRLSRQQTQMTVDETYSEDQEEQIDVEIEKSIALGEKYTSEDASQEQNAFFEGEPPSEDVEKGAKKDKRRPLVSFVKAFPPTVSQRLLHNSLIRTYSKNPEFAEARLPSAESSFFVARPLRDWNLAKQRFGTDFIDTYGFLKGTELMRTRIPLRVEREDDRGLLQRAGLSRWGESAAFDRRRLHQLELRVERVLFDRHWLFSAEDLLASDIRRLHEVQKATGDRVIRLLKEFLAQKKRVLGTSDEATKTLLQGDVERLWRELEEEQRIYARLGDSIEAKWLELCALRESNGAATTTLNLDKTFLKPEGFSDADMELFYRTPVYSLSETHPLPEERSLPEKLRLDAIHFNGIPVCKTRSRTLSADFSVDFEQIYSLEVHDSPGSISLTLLERSQNSEYKELARVGVPLPDHDQRVSPETPLEAVEFASRRPPSKTKNPGVPGATEEVHGRVFCSAAWTEKGLLAAHEKKEYSQGRSSCEFDGFHLIPRETRLVSDEEFRSDLRIEALVARSEGRLRGPKALRIPLHSAEMDPQLLLEGEAGRSAPNGGRRWHLAIDVTRQEGKQRALDIRNQLKERLSKDKRRIRHEDLVREEAIPTVFGAFGSLFGQADTSRRLKPMRKTPTSFQPTTQGAELNLVLHVQTALNVPSRADSSETQSLVCVEWRDTTVQTTVAKGANPSWNETLKLTVPPSEPLEEEPLVFRLYDQRVATLDSDERETHTVHEQLRREWLGTLELSLAPLRASGKLEGTLRLRTPLLSTNHKEQEKPVYLKVLVAFDPVPAPPSSEALACIESSESDAVLAQCRLWTQQSRAAFPERDFVSTVTDVGGRSTLLCRFLRAIRPPPGVEQLAGNLERAVLLATRIAGCISSLSDLPSTTRIVGPADQLISCGFGTPLEKATLLACWMLHLQVEPVLLVGRALPEGAEAAFVLVRVADLRLLLNPNDGFSYRLGDPLAPLLSVATAIVAENHFANLQTAQHPSQLSFDLGNSSRWRPLFPSPPRSELVSVQGSFLAYLPVPEDVLVELRASLEREIKVHFDAARRCGVPQWNLAAARTLREMLVEWEARAAPPPDLESRLLRGAFRSAVVAFALPYRSREDVFRTVAATRLSEGVDRGAHFAVAVHVTPFFGGVLQVAVALAALQPR</sequence>
<feature type="region of interest" description="Disordered" evidence="1">
    <location>
        <begin position="1"/>
        <end position="164"/>
    </location>
</feature>
<dbReference type="PANTHER" id="PTHR20837:SF0">
    <property type="entry name" value="COILED-COIL AND C2 DOMAIN-CONTAINING PROTEIN 2A"/>
    <property type="match status" value="1"/>
</dbReference>
<dbReference type="PROSITE" id="PS50004">
    <property type="entry name" value="C2"/>
    <property type="match status" value="1"/>
</dbReference>
<dbReference type="InterPro" id="IPR028928">
    <property type="entry name" value="CC2D2AN-C2"/>
</dbReference>
<feature type="domain" description="C2" evidence="2">
    <location>
        <begin position="761"/>
        <end position="894"/>
    </location>
</feature>
<accession>A0A1I7Z9T7</accession>
<dbReference type="InterPro" id="IPR052434">
    <property type="entry name" value="Tectonic-like_complex_comp"/>
</dbReference>
<dbReference type="GO" id="GO:1905515">
    <property type="term" value="P:non-motile cilium assembly"/>
    <property type="evidence" value="ECO:0007669"/>
    <property type="project" value="TreeGrafter"/>
</dbReference>
<evidence type="ECO:0000259" key="2">
    <source>
        <dbReference type="PROSITE" id="PS50004"/>
    </source>
</evidence>
<evidence type="ECO:0000313" key="4">
    <source>
        <dbReference type="WBParaSite" id="L893_g24291.t1"/>
    </source>
</evidence>
<proteinExistence type="predicted"/>
<dbReference type="GO" id="GO:1904491">
    <property type="term" value="P:protein localization to ciliary transition zone"/>
    <property type="evidence" value="ECO:0007669"/>
    <property type="project" value="TreeGrafter"/>
</dbReference>
<evidence type="ECO:0000256" key="1">
    <source>
        <dbReference type="SAM" id="MobiDB-lite"/>
    </source>
</evidence>
<feature type="region of interest" description="Disordered" evidence="1">
    <location>
        <begin position="183"/>
        <end position="211"/>
    </location>
</feature>
<dbReference type="Pfam" id="PF15625">
    <property type="entry name" value="CC2D2AN-C2"/>
    <property type="match status" value="1"/>
</dbReference>
<keyword evidence="3" id="KW-1185">Reference proteome</keyword>
<dbReference type="InterPro" id="IPR000008">
    <property type="entry name" value="C2_dom"/>
</dbReference>
<dbReference type="Pfam" id="PF00168">
    <property type="entry name" value="C2"/>
    <property type="match status" value="1"/>
</dbReference>